<feature type="compositionally biased region" description="Low complexity" evidence="3">
    <location>
        <begin position="639"/>
        <end position="649"/>
    </location>
</feature>
<dbReference type="STRING" id="7165.Q7QJR6"/>
<evidence type="ECO:0000313" key="5">
    <source>
        <dbReference type="EMBL" id="EAA04137.4"/>
    </source>
</evidence>
<dbReference type="Pfam" id="PF00640">
    <property type="entry name" value="PID"/>
    <property type="match status" value="1"/>
</dbReference>
<feature type="compositionally biased region" description="Low complexity" evidence="3">
    <location>
        <begin position="208"/>
        <end position="220"/>
    </location>
</feature>
<dbReference type="VEuPathDB" id="VectorBase:AGAMI1_014535"/>
<gene>
    <name evidence="5" type="ORF">AgaP_AGAP007627</name>
</gene>
<feature type="domain" description="PID" evidence="4">
    <location>
        <begin position="105"/>
        <end position="167"/>
    </location>
</feature>
<proteinExistence type="predicted"/>
<reference evidence="5" key="3">
    <citation type="journal article" date="2004" name="Trends Parasitol.">
        <title>The Anopheles gambiae genome: an update.</title>
        <authorList>
            <person name="Mongin E."/>
            <person name="Louis C."/>
            <person name="Holt R.A."/>
            <person name="Birney E."/>
            <person name="Collins F.H."/>
        </authorList>
    </citation>
    <scope>NUCLEOTIDE SEQUENCE</scope>
    <source>
        <strain evidence="5">PEST</strain>
    </source>
</reference>
<dbReference type="eggNOG" id="KOG4458">
    <property type="taxonomic scope" value="Eukaryota"/>
</dbReference>
<dbReference type="VEuPathDB" id="VectorBase:AGAP007627"/>
<protein>
    <submittedName>
        <fullName evidence="5">AGAP007627-PA</fullName>
    </submittedName>
</protein>
<dbReference type="InterPro" id="IPR006020">
    <property type="entry name" value="PTB/PI_dom"/>
</dbReference>
<feature type="region of interest" description="Disordered" evidence="3">
    <location>
        <begin position="697"/>
        <end position="724"/>
    </location>
</feature>
<dbReference type="PhylomeDB" id="Q7QJR6"/>
<dbReference type="InterPro" id="IPR011993">
    <property type="entry name" value="PH-like_dom_sf"/>
</dbReference>
<sequence length="724" mass="78996">MPSQPYDLVKDDQDIRVPLYPEQAFYGNGLTFQAKLIGWQVVPRPSNRTEIVQAMRRIRYECKVQNSKKKKVTVSISVEGVRVCLKRKRRKKKQHQWNDPLEIELLSHPIYRIFYVSHDSNDLKIFSYIARDGSSDVFKCCVFKTNKKSQAMRIVRTVGQAFEVCHKLTIQDSGDNLGDDHSELCDVSEQDRCSDRISEDDEIKKVGSSSLAKSSPLSASREMTNLRDQLDQQQQQTRQVLAQLMLVREQLISETNARMEAQARIQQLLQQNRELLEHIASLGGYHEPDRPGLSATAIGIAPQVRTSVRAFLLLPPLRVMNGCGEEGEVSLCDSSRSKAAARVADQQKSKTEKREQNKYQSEALIPSPLLAGPVKLYIFLPVQFPSPLHPSKIETRIAPRLSPKGANETSQKAPKELYKLNQSLLTQLSGGTFPGAFYPGAIPTSIAPTQPPGVTAGGVAAGVPNFMFTNPSAAGFGAGLAGGSTSKPPSADSSSKNSPTATSSGSSRLIGGGAGFLTDTGQRSNRPSYASSTSTLFDELRLARSLEKGMESLRTDDDGTSPFIKPLSQVGTLTTIDADGKVKVVVPINPNEQQTTSQSTQQHHHQQQHQQQLDIPAVGPSRKSASFSELPTSGGASGSSGTSGTASREGSARNVSILKDSTRSKTSIPSLVTLKVTDESGTTVTRKLPATPSFITRSTSEKVPNRSQIMSQVQRTQWARHTTK</sequence>
<keyword evidence="1 2" id="KW-0175">Coiled coil</keyword>
<reference evidence="5" key="2">
    <citation type="submission" date="2002-03" db="EMBL/GenBank/DDBJ databases">
        <authorList>
            <consortium name="The Anopheles Genome Sequencing Consortium"/>
        </authorList>
    </citation>
    <scope>NUCLEOTIDE SEQUENCE</scope>
    <source>
        <strain evidence="5">PEST</strain>
    </source>
</reference>
<name>Q7QJR6_ANOGA</name>
<dbReference type="eggNOG" id="KOG4815">
    <property type="taxonomic scope" value="Eukaryota"/>
</dbReference>
<dbReference type="PaxDb" id="7165-AGAP007627-PA"/>
<dbReference type="CDD" id="cd01270">
    <property type="entry name" value="PTB_CAPON-like"/>
    <property type="match status" value="1"/>
</dbReference>
<dbReference type="PROSITE" id="PS01179">
    <property type="entry name" value="PID"/>
    <property type="match status" value="1"/>
</dbReference>
<reference evidence="5" key="5">
    <citation type="submission" date="2011-05" db="EMBL/GenBank/DDBJ databases">
        <authorList>
            <consortium name="VectorBase"/>
        </authorList>
    </citation>
    <scope>NUCLEOTIDE SEQUENCE</scope>
    <source>
        <strain evidence="5">PEST</strain>
    </source>
</reference>
<feature type="compositionally biased region" description="Low complexity" evidence="3">
    <location>
        <begin position="483"/>
        <end position="507"/>
    </location>
</feature>
<dbReference type="OMA" id="HRIRYDS"/>
<organism evidence="5">
    <name type="scientific">Anopheles gambiae</name>
    <name type="common">African malaria mosquito</name>
    <dbReference type="NCBI Taxonomy" id="7165"/>
    <lineage>
        <taxon>Eukaryota</taxon>
        <taxon>Metazoa</taxon>
        <taxon>Ecdysozoa</taxon>
        <taxon>Arthropoda</taxon>
        <taxon>Hexapoda</taxon>
        <taxon>Insecta</taxon>
        <taxon>Pterygota</taxon>
        <taxon>Neoptera</taxon>
        <taxon>Endopterygota</taxon>
        <taxon>Diptera</taxon>
        <taxon>Nematocera</taxon>
        <taxon>Culicoidea</taxon>
        <taxon>Culicidae</taxon>
        <taxon>Anophelinae</taxon>
        <taxon>Anopheles</taxon>
    </lineage>
</organism>
<reference evidence="5" key="4">
    <citation type="journal article" date="2007" name="Genome Biol.">
        <title>Update of the Anopheles gambiae PEST genome assembly.</title>
        <authorList>
            <person name="Sharakhova M.V."/>
            <person name="Hammond M.P."/>
            <person name="Lobo N.F."/>
            <person name="Krzywinski J."/>
            <person name="Unger M.F."/>
            <person name="Hillenmeyer M.E."/>
            <person name="Bruggner R.V."/>
            <person name="Birney E."/>
            <person name="Collins F.H."/>
        </authorList>
    </citation>
    <scope>NUCLEOTIDE SEQUENCE</scope>
    <source>
        <strain evidence="5">PEST</strain>
    </source>
</reference>
<feature type="compositionally biased region" description="Polar residues" evidence="3">
    <location>
        <begin position="519"/>
        <end position="535"/>
    </location>
</feature>
<comment type="caution">
    <text evidence="5">The sequence shown here is derived from an EMBL/GenBank/DDBJ whole genome shotgun (WGS) entry which is preliminary data.</text>
</comment>
<feature type="region of interest" description="Disordered" evidence="3">
    <location>
        <begin position="479"/>
        <end position="535"/>
    </location>
</feature>
<dbReference type="SMART" id="SM00462">
    <property type="entry name" value="PTB"/>
    <property type="match status" value="1"/>
</dbReference>
<feature type="coiled-coil region" evidence="2">
    <location>
        <begin position="223"/>
        <end position="278"/>
    </location>
</feature>
<dbReference type="InterPro" id="IPR051133">
    <property type="entry name" value="Adapter_Engulfment-Domain"/>
</dbReference>
<dbReference type="SUPFAM" id="SSF50729">
    <property type="entry name" value="PH domain-like"/>
    <property type="match status" value="1"/>
</dbReference>
<accession>Q7QJR6</accession>
<dbReference type="FunFam" id="2.30.29.30:FF:000124">
    <property type="entry name" value="carboxyl-terminal PDZ ligand of neuronal nitric oxide synthase protein-like"/>
    <property type="match status" value="1"/>
</dbReference>
<feature type="region of interest" description="Disordered" evidence="3">
    <location>
        <begin position="196"/>
        <end position="221"/>
    </location>
</feature>
<reference evidence="5" key="1">
    <citation type="journal article" date="2002" name="Science">
        <title>The genome sequence of the malaria mosquito Anopheles gambiae.</title>
        <authorList>
            <person name="Holt R.A."/>
            <person name="Subramanian G.M."/>
            <person name="Halpern A."/>
            <person name="Sutton G.G."/>
            <person name="Charlab R."/>
            <person name="Nusskern D.R."/>
            <person name="Wincker P."/>
            <person name="Clark A.G."/>
            <person name="Ribeiro J.M."/>
            <person name="Wides R."/>
            <person name="Salzberg S.L."/>
            <person name="Loftus B."/>
            <person name="Yandell M."/>
            <person name="Majoros W.H."/>
            <person name="Rusch D.B."/>
            <person name="Lai Z."/>
            <person name="Kraft C.L."/>
            <person name="Abril J.F."/>
            <person name="Anthouard V."/>
            <person name="Arensburger P."/>
            <person name="Atkinson P.W."/>
            <person name="Baden H."/>
            <person name="de Berardinis V."/>
            <person name="Baldwin D."/>
            <person name="Benes V."/>
            <person name="Biedler J."/>
            <person name="Blass C."/>
            <person name="Bolanos R."/>
            <person name="Boscus D."/>
            <person name="Barnstead M."/>
            <person name="Cai S."/>
            <person name="Center A."/>
            <person name="Chaturverdi K."/>
            <person name="Christophides G.K."/>
            <person name="Chrystal M.A."/>
            <person name="Clamp M."/>
            <person name="Cravchik A."/>
            <person name="Curwen V."/>
            <person name="Dana A."/>
            <person name="Delcher A."/>
            <person name="Dew I."/>
            <person name="Evans C.A."/>
            <person name="Flanigan M."/>
            <person name="Grundschober-Freimoser A."/>
            <person name="Friedli L."/>
            <person name="Gu Z."/>
            <person name="Guan P."/>
            <person name="Guigo R."/>
            <person name="Hillenmeyer M.E."/>
            <person name="Hladun S.L."/>
            <person name="Hogan J.R."/>
            <person name="Hong Y.S."/>
            <person name="Hoover J."/>
            <person name="Jaillon O."/>
            <person name="Ke Z."/>
            <person name="Kodira C."/>
            <person name="Kokoza E."/>
            <person name="Koutsos A."/>
            <person name="Letunic I."/>
            <person name="Levitsky A."/>
            <person name="Liang Y."/>
            <person name="Lin J.J."/>
            <person name="Lobo N.F."/>
            <person name="Lopez J.R."/>
            <person name="Malek J.A."/>
            <person name="McIntosh T.C."/>
            <person name="Meister S."/>
            <person name="Miller J."/>
            <person name="Mobarry C."/>
            <person name="Mongin E."/>
            <person name="Murphy S.D."/>
            <person name="O'Brochta D.A."/>
            <person name="Pfannkoch C."/>
            <person name="Qi R."/>
            <person name="Regier M.A."/>
            <person name="Remington K."/>
            <person name="Shao H."/>
            <person name="Sharakhova M.V."/>
            <person name="Sitter C.D."/>
            <person name="Shetty J."/>
            <person name="Smith T.J."/>
            <person name="Strong R."/>
            <person name="Sun J."/>
            <person name="Thomasova D."/>
            <person name="Ton L.Q."/>
            <person name="Topalis P."/>
            <person name="Tu Z."/>
            <person name="Unger M.F."/>
            <person name="Walenz B."/>
            <person name="Wang A."/>
            <person name="Wang J."/>
            <person name="Wang M."/>
            <person name="Wang X."/>
            <person name="Woodford K.J."/>
            <person name="Wortman J.R."/>
            <person name="Wu M."/>
            <person name="Yao A."/>
            <person name="Zdobnov E.M."/>
            <person name="Zhang H."/>
            <person name="Zhao Q."/>
            <person name="Zhao S."/>
            <person name="Zhu S.C."/>
            <person name="Zhimulev I."/>
            <person name="Coluzzi M."/>
            <person name="della Torre A."/>
            <person name="Roth C.W."/>
            <person name="Louis C."/>
            <person name="Kalush F."/>
            <person name="Mural R.J."/>
            <person name="Myers E.W."/>
            <person name="Adams M.D."/>
            <person name="Smith H.O."/>
            <person name="Broder S."/>
            <person name="Gardner M.J."/>
            <person name="Fraser C.M."/>
            <person name="Birney E."/>
            <person name="Bork P."/>
            <person name="Brey P.T."/>
            <person name="Venter J.C."/>
            <person name="Weissenbach J."/>
            <person name="Kafatos F.C."/>
            <person name="Collins F.H."/>
            <person name="Hoffman S.L."/>
        </authorList>
    </citation>
    <scope>NUCLEOTIDE SEQUENCE [LARGE SCALE GENOMIC DNA]</scope>
    <source>
        <strain evidence="5">PEST</strain>
    </source>
</reference>
<dbReference type="PANTHER" id="PTHR11232:SF17">
    <property type="entry name" value="CAPON-LIKE PROTEIN"/>
    <property type="match status" value="1"/>
</dbReference>
<dbReference type="HOGENOM" id="CLU_014963_0_0_1"/>
<evidence type="ECO:0000256" key="2">
    <source>
        <dbReference type="SAM" id="Coils"/>
    </source>
</evidence>
<dbReference type="EMBL" id="AAAB01008807">
    <property type="protein sequence ID" value="EAA04137.4"/>
    <property type="molecule type" value="Genomic_DNA"/>
</dbReference>
<feature type="compositionally biased region" description="Polar residues" evidence="3">
    <location>
        <begin position="705"/>
        <end position="724"/>
    </location>
</feature>
<evidence type="ECO:0000256" key="3">
    <source>
        <dbReference type="SAM" id="MobiDB-lite"/>
    </source>
</evidence>
<dbReference type="Gene3D" id="2.30.29.30">
    <property type="entry name" value="Pleckstrin-homology domain (PH domain)/Phosphotyrosine-binding domain (PTB)"/>
    <property type="match status" value="1"/>
</dbReference>
<dbReference type="AlphaFoldDB" id="Q7QJR6"/>
<evidence type="ECO:0000256" key="1">
    <source>
        <dbReference type="ARBA" id="ARBA00023054"/>
    </source>
</evidence>
<feature type="compositionally biased region" description="Basic and acidic residues" evidence="3">
    <location>
        <begin position="196"/>
        <end position="205"/>
    </location>
</feature>
<evidence type="ECO:0000259" key="4">
    <source>
        <dbReference type="PROSITE" id="PS01179"/>
    </source>
</evidence>
<dbReference type="PANTHER" id="PTHR11232">
    <property type="entry name" value="PHOSPHOTYROSINE INTERACTION DOMAIN-CONTAINING FAMILY MEMBER"/>
    <property type="match status" value="1"/>
</dbReference>
<feature type="region of interest" description="Disordered" evidence="3">
    <location>
        <begin position="592"/>
        <end position="662"/>
    </location>
</feature>